<dbReference type="InterPro" id="IPR050800">
    <property type="entry name" value="ARTD/PARP"/>
</dbReference>
<keyword evidence="9" id="KW-1185">Reference proteome</keyword>
<keyword evidence="3" id="KW-0013">ADP-ribosylation</keyword>
<evidence type="ECO:0000256" key="7">
    <source>
        <dbReference type="RuleBase" id="RU362114"/>
    </source>
</evidence>
<evidence type="ECO:0000256" key="4">
    <source>
        <dbReference type="ARBA" id="ARBA00023027"/>
    </source>
</evidence>
<dbReference type="CDD" id="cd01437">
    <property type="entry name" value="parp_like"/>
    <property type="match status" value="1"/>
</dbReference>
<keyword evidence="4 7" id="KW-0520">NAD</keyword>
<dbReference type="InterPro" id="IPR012317">
    <property type="entry name" value="Poly(ADP-ribose)pol_cat_dom"/>
</dbReference>
<evidence type="ECO:0000313" key="9">
    <source>
        <dbReference type="Proteomes" id="UP000694865"/>
    </source>
</evidence>
<evidence type="ECO:0000256" key="3">
    <source>
        <dbReference type="ARBA" id="ARBA00022765"/>
    </source>
</evidence>
<dbReference type="RefSeq" id="XP_006825226.1">
    <property type="nucleotide sequence ID" value="XM_006825163.1"/>
</dbReference>
<accession>A0ABM0MYY5</accession>
<sequence length="241" mass="27240">MLDNLLDIEVAYSLLKEGTTDKNPIDANYKKLKCDLQPIDKDSEEFKLIKTYVSNSNDSKGYIDLKVLDAFKIDREGEGKIFQKKLHNRRLLWHGSRVTNFAGILSQGLRIAPPEAPVSGYLYGKGIYFADMVSKSMMYCRTSSSNNIGLMMLCDVALGNMYEIPHTEYMEKAPKGKHSTKGLGTKAPDPKGDIKKDGCTISCGKYKNVGGKAYRGYNEFIVYDITQVQMKYLIKMDFRHN</sequence>
<dbReference type="GeneID" id="100377207"/>
<evidence type="ECO:0000313" key="10">
    <source>
        <dbReference type="RefSeq" id="XP_006825226.1"/>
    </source>
</evidence>
<evidence type="ECO:0000256" key="5">
    <source>
        <dbReference type="ARBA" id="ARBA00023125"/>
    </source>
</evidence>
<evidence type="ECO:0000256" key="2">
    <source>
        <dbReference type="ARBA" id="ARBA00022679"/>
    </source>
</evidence>
<evidence type="ECO:0000256" key="1">
    <source>
        <dbReference type="ARBA" id="ARBA00022676"/>
    </source>
</evidence>
<dbReference type="Pfam" id="PF00644">
    <property type="entry name" value="PARP"/>
    <property type="match status" value="1"/>
</dbReference>
<dbReference type="EC" id="2.4.2.-" evidence="7"/>
<protein>
    <recommendedName>
        <fullName evidence="7">Poly [ADP-ribose] polymerase</fullName>
        <shortName evidence="7">PARP</shortName>
        <ecNumber evidence="7">2.4.2.-</ecNumber>
    </recommendedName>
</protein>
<comment type="catalytic activity">
    <reaction evidence="6">
        <text>NAD(+) + (ADP-D-ribosyl)n-acceptor = nicotinamide + (ADP-D-ribosyl)n+1-acceptor + H(+).</text>
        <dbReference type="EC" id="2.4.2.30"/>
    </reaction>
</comment>
<gene>
    <name evidence="10" type="primary">LOC100377207</name>
</gene>
<dbReference type="SUPFAM" id="SSF56399">
    <property type="entry name" value="ADP-ribosylation"/>
    <property type="match status" value="1"/>
</dbReference>
<keyword evidence="5" id="KW-0238">DNA-binding</keyword>
<keyword evidence="1 7" id="KW-0328">Glycosyltransferase</keyword>
<dbReference type="PANTHER" id="PTHR10459:SF112">
    <property type="entry name" value="POLY [ADP-RIBOSE] POLYMERASE 1"/>
    <property type="match status" value="1"/>
</dbReference>
<keyword evidence="2 7" id="KW-0808">Transferase</keyword>
<dbReference type="Gene3D" id="3.90.228.10">
    <property type="match status" value="1"/>
</dbReference>
<dbReference type="Proteomes" id="UP000694865">
    <property type="component" value="Unplaced"/>
</dbReference>
<organism evidence="9 10">
    <name type="scientific">Saccoglossus kowalevskii</name>
    <name type="common">Acorn worm</name>
    <dbReference type="NCBI Taxonomy" id="10224"/>
    <lineage>
        <taxon>Eukaryota</taxon>
        <taxon>Metazoa</taxon>
        <taxon>Hemichordata</taxon>
        <taxon>Enteropneusta</taxon>
        <taxon>Harrimaniidae</taxon>
        <taxon>Saccoglossus</taxon>
    </lineage>
</organism>
<name>A0ABM0MYY5_SACKO</name>
<dbReference type="PROSITE" id="PS51059">
    <property type="entry name" value="PARP_CATALYTIC"/>
    <property type="match status" value="1"/>
</dbReference>
<evidence type="ECO:0000256" key="6">
    <source>
        <dbReference type="ARBA" id="ARBA00033987"/>
    </source>
</evidence>
<dbReference type="PANTHER" id="PTHR10459">
    <property type="entry name" value="DNA LIGASE"/>
    <property type="match status" value="1"/>
</dbReference>
<reference evidence="10" key="1">
    <citation type="submission" date="2025-08" db="UniProtKB">
        <authorList>
            <consortium name="RefSeq"/>
        </authorList>
    </citation>
    <scope>IDENTIFICATION</scope>
    <source>
        <tissue evidence="10">Testes</tissue>
    </source>
</reference>
<feature type="domain" description="PARP catalytic" evidence="8">
    <location>
        <begin position="23"/>
        <end position="241"/>
    </location>
</feature>
<evidence type="ECO:0000259" key="8">
    <source>
        <dbReference type="PROSITE" id="PS51059"/>
    </source>
</evidence>
<proteinExistence type="predicted"/>